<accession>A0AAV2D051</accession>
<dbReference type="Proteomes" id="UP001497516">
    <property type="component" value="Chromosome 10"/>
</dbReference>
<dbReference type="InterPro" id="IPR013103">
    <property type="entry name" value="RVT_2"/>
</dbReference>
<dbReference type="EMBL" id="OZ034814">
    <property type="protein sequence ID" value="CAL1362507.1"/>
    <property type="molecule type" value="Genomic_DNA"/>
</dbReference>
<evidence type="ECO:0000313" key="3">
    <source>
        <dbReference type="Proteomes" id="UP001497516"/>
    </source>
</evidence>
<feature type="domain" description="Reverse transcriptase Ty1/copia-type" evidence="1">
    <location>
        <begin position="8"/>
        <end position="130"/>
    </location>
</feature>
<sequence>MAIAPVRCENAFLHDDLDEKVYMKIPQGFSRDGDHRVCRLWKSLYGLRKPSRNWYTKFTEALVEFGFTVSKADLSLLLYRLHGDVVAVLVYVNDFVITGSAVDVILQVNAFHHRRFSIKDLGVLKYFLGIPYL</sequence>
<keyword evidence="3" id="KW-1185">Reference proteome</keyword>
<dbReference type="AlphaFoldDB" id="A0AAV2D051"/>
<evidence type="ECO:0000259" key="1">
    <source>
        <dbReference type="Pfam" id="PF07727"/>
    </source>
</evidence>
<protein>
    <recommendedName>
        <fullName evidence="1">Reverse transcriptase Ty1/copia-type domain-containing protein</fullName>
    </recommendedName>
</protein>
<evidence type="ECO:0000313" key="2">
    <source>
        <dbReference type="EMBL" id="CAL1362507.1"/>
    </source>
</evidence>
<name>A0AAV2D051_9ROSI</name>
<reference evidence="2 3" key="1">
    <citation type="submission" date="2024-04" db="EMBL/GenBank/DDBJ databases">
        <authorList>
            <person name="Fracassetti M."/>
        </authorList>
    </citation>
    <scope>NUCLEOTIDE SEQUENCE [LARGE SCALE GENOMIC DNA]</scope>
</reference>
<organism evidence="2 3">
    <name type="scientific">Linum trigynum</name>
    <dbReference type="NCBI Taxonomy" id="586398"/>
    <lineage>
        <taxon>Eukaryota</taxon>
        <taxon>Viridiplantae</taxon>
        <taxon>Streptophyta</taxon>
        <taxon>Embryophyta</taxon>
        <taxon>Tracheophyta</taxon>
        <taxon>Spermatophyta</taxon>
        <taxon>Magnoliopsida</taxon>
        <taxon>eudicotyledons</taxon>
        <taxon>Gunneridae</taxon>
        <taxon>Pentapetalae</taxon>
        <taxon>rosids</taxon>
        <taxon>fabids</taxon>
        <taxon>Malpighiales</taxon>
        <taxon>Linaceae</taxon>
        <taxon>Linum</taxon>
    </lineage>
</organism>
<gene>
    <name evidence="2" type="ORF">LTRI10_LOCUS9488</name>
</gene>
<proteinExistence type="predicted"/>
<dbReference type="Pfam" id="PF07727">
    <property type="entry name" value="RVT_2"/>
    <property type="match status" value="1"/>
</dbReference>